<evidence type="ECO:0008006" key="5">
    <source>
        <dbReference type="Google" id="ProtNLM"/>
    </source>
</evidence>
<proteinExistence type="predicted"/>
<accession>N9DSI5</accession>
<dbReference type="PATRIC" id="fig|1217650.3.peg.403"/>
<evidence type="ECO:0000256" key="2">
    <source>
        <dbReference type="SAM" id="MobiDB-lite"/>
    </source>
</evidence>
<reference evidence="3 4" key="1">
    <citation type="submission" date="2013-02" db="EMBL/GenBank/DDBJ databases">
        <title>The Genome Sequence of Acinetobacter bereziniae CIP 70.12.</title>
        <authorList>
            <consortium name="The Broad Institute Genome Sequencing Platform"/>
            <consortium name="The Broad Institute Genome Sequencing Center for Infectious Disease"/>
            <person name="Cerqueira G."/>
            <person name="Feldgarden M."/>
            <person name="Courvalin P."/>
            <person name="Perichon B."/>
            <person name="Grillot-Courvalin C."/>
            <person name="Clermont D."/>
            <person name="Rocha E."/>
            <person name="Yoon E.-J."/>
            <person name="Nemec A."/>
            <person name="Walker B."/>
            <person name="Young S.K."/>
            <person name="Zeng Q."/>
            <person name="Gargeya S."/>
            <person name="Fitzgerald M."/>
            <person name="Haas B."/>
            <person name="Abouelleil A."/>
            <person name="Alvarado L."/>
            <person name="Arachchi H.M."/>
            <person name="Berlin A.M."/>
            <person name="Chapman S.B."/>
            <person name="Dewar J."/>
            <person name="Goldberg J."/>
            <person name="Griggs A."/>
            <person name="Gujja S."/>
            <person name="Hansen M."/>
            <person name="Howarth C."/>
            <person name="Imamovic A."/>
            <person name="Larimer J."/>
            <person name="McCowan C."/>
            <person name="Murphy C."/>
            <person name="Neiman D."/>
            <person name="Pearson M."/>
            <person name="Priest M."/>
            <person name="Roberts A."/>
            <person name="Saif S."/>
            <person name="Shea T."/>
            <person name="Sisk P."/>
            <person name="Sykes S."/>
            <person name="Wortman J."/>
            <person name="Nusbaum C."/>
            <person name="Birren B."/>
        </authorList>
    </citation>
    <scope>NUCLEOTIDE SEQUENCE [LARGE SCALE GENOMIC DNA]</scope>
    <source>
        <strain evidence="3 4">CIP 70.12</strain>
    </source>
</reference>
<name>N9DSI5_ACIBZ</name>
<evidence type="ECO:0000313" key="3">
    <source>
        <dbReference type="EMBL" id="ENW00912.1"/>
    </source>
</evidence>
<gene>
    <name evidence="3" type="ORF">F938_00428</name>
</gene>
<protein>
    <recommendedName>
        <fullName evidence="5">Mu-like prophage FluMu N-terminal domain-containing protein</fullName>
    </recommendedName>
</protein>
<keyword evidence="4" id="KW-1185">Reference proteome</keyword>
<keyword evidence="1" id="KW-0175">Coiled coil</keyword>
<comment type="caution">
    <text evidence="3">The sequence shown here is derived from an EMBL/GenBank/DDBJ whole genome shotgun (WGS) entry which is preliminary data.</text>
</comment>
<organism evidence="3 4">
    <name type="scientific">Acinetobacter bereziniae LMG 1003 = CIP 70.12</name>
    <dbReference type="NCBI Taxonomy" id="981324"/>
    <lineage>
        <taxon>Bacteria</taxon>
        <taxon>Pseudomonadati</taxon>
        <taxon>Pseudomonadota</taxon>
        <taxon>Gammaproteobacteria</taxon>
        <taxon>Moraxellales</taxon>
        <taxon>Moraxellaceae</taxon>
        <taxon>Acinetobacter</taxon>
    </lineage>
</organism>
<feature type="coiled-coil region" evidence="1">
    <location>
        <begin position="68"/>
        <end position="95"/>
    </location>
</feature>
<feature type="region of interest" description="Disordered" evidence="2">
    <location>
        <begin position="97"/>
        <end position="122"/>
    </location>
</feature>
<sequence>MPKYIAKQSIGHFRPGEEIKGLEDKQIQALLVSGAIEEEAAPEKPKQDGSAQQLTELAAEVANLKANELLLIDAKEKAEAEVANLKAELVKLQDALNASKPKSAKDREQPQAQSEKASTESK</sequence>
<dbReference type="EMBL" id="APQG01000012">
    <property type="protein sequence ID" value="ENW00912.1"/>
    <property type="molecule type" value="Genomic_DNA"/>
</dbReference>
<evidence type="ECO:0000256" key="1">
    <source>
        <dbReference type="SAM" id="Coils"/>
    </source>
</evidence>
<dbReference type="RefSeq" id="WP_005029000.1">
    <property type="nucleotide sequence ID" value="NZ_KB849755.1"/>
</dbReference>
<evidence type="ECO:0000313" key="4">
    <source>
        <dbReference type="Proteomes" id="UP000013251"/>
    </source>
</evidence>
<dbReference type="AlphaFoldDB" id="N9DSI5"/>
<dbReference type="OrthoDB" id="6713274at2"/>
<dbReference type="HOGENOM" id="CLU_2021688_0_0_6"/>
<dbReference type="Proteomes" id="UP000013251">
    <property type="component" value="Unassembled WGS sequence"/>
</dbReference>